<dbReference type="GO" id="GO:0022857">
    <property type="term" value="F:transmembrane transporter activity"/>
    <property type="evidence" value="ECO:0007669"/>
    <property type="project" value="InterPro"/>
</dbReference>
<dbReference type="PANTHER" id="PTHR23504:SF3">
    <property type="entry name" value="MAJOR FACILITATOR SUPERFAMILY (MFS) PROFILE DOMAIN-CONTAINING PROTEIN"/>
    <property type="match status" value="1"/>
</dbReference>
<dbReference type="PRINTS" id="PR01035">
    <property type="entry name" value="TCRTETA"/>
</dbReference>
<evidence type="ECO:0000256" key="7">
    <source>
        <dbReference type="SAM" id="Phobius"/>
    </source>
</evidence>
<dbReference type="Pfam" id="PF07690">
    <property type="entry name" value="MFS_1"/>
    <property type="match status" value="1"/>
</dbReference>
<dbReference type="AlphaFoldDB" id="A0A2T3B1R5"/>
<feature type="transmembrane region" description="Helical" evidence="7">
    <location>
        <begin position="226"/>
        <end position="250"/>
    </location>
</feature>
<evidence type="ECO:0000256" key="6">
    <source>
        <dbReference type="SAM" id="MobiDB-lite"/>
    </source>
</evidence>
<evidence type="ECO:0000256" key="2">
    <source>
        <dbReference type="ARBA" id="ARBA00022448"/>
    </source>
</evidence>
<dbReference type="Gene3D" id="1.20.1250.20">
    <property type="entry name" value="MFS general substrate transporter like domains"/>
    <property type="match status" value="1"/>
</dbReference>
<dbReference type="OrthoDB" id="419616at2759"/>
<protein>
    <recommendedName>
        <fullName evidence="8">Major facilitator superfamily (MFS) profile domain-containing protein</fullName>
    </recommendedName>
</protein>
<feature type="transmembrane region" description="Helical" evidence="7">
    <location>
        <begin position="378"/>
        <end position="405"/>
    </location>
</feature>
<evidence type="ECO:0000256" key="3">
    <source>
        <dbReference type="ARBA" id="ARBA00022692"/>
    </source>
</evidence>
<feature type="transmembrane region" description="Helical" evidence="7">
    <location>
        <begin position="317"/>
        <end position="338"/>
    </location>
</feature>
<feature type="transmembrane region" description="Helical" evidence="7">
    <location>
        <begin position="449"/>
        <end position="470"/>
    </location>
</feature>
<dbReference type="InterPro" id="IPR011701">
    <property type="entry name" value="MFS"/>
</dbReference>
<feature type="region of interest" description="Disordered" evidence="6">
    <location>
        <begin position="1"/>
        <end position="49"/>
    </location>
</feature>
<dbReference type="InterPro" id="IPR020846">
    <property type="entry name" value="MFS_dom"/>
</dbReference>
<dbReference type="GO" id="GO:0016020">
    <property type="term" value="C:membrane"/>
    <property type="evidence" value="ECO:0007669"/>
    <property type="project" value="UniProtKB-SubCell"/>
</dbReference>
<evidence type="ECO:0000256" key="5">
    <source>
        <dbReference type="ARBA" id="ARBA00023136"/>
    </source>
</evidence>
<dbReference type="EMBL" id="KZ679011">
    <property type="protein sequence ID" value="PSS18501.1"/>
    <property type="molecule type" value="Genomic_DNA"/>
</dbReference>
<keyword evidence="2" id="KW-0813">Transport</keyword>
<dbReference type="InterPro" id="IPR001958">
    <property type="entry name" value="Tet-R_TetA/multi-R_MdtG-like"/>
</dbReference>
<feature type="transmembrane region" description="Helical" evidence="7">
    <location>
        <begin position="282"/>
        <end position="305"/>
    </location>
</feature>
<evidence type="ECO:0000256" key="1">
    <source>
        <dbReference type="ARBA" id="ARBA00004141"/>
    </source>
</evidence>
<comment type="subcellular location">
    <subcellularLocation>
        <location evidence="1">Membrane</location>
        <topology evidence="1">Multi-pass membrane protein</topology>
    </subcellularLocation>
</comment>
<evidence type="ECO:0000259" key="8">
    <source>
        <dbReference type="PROSITE" id="PS50850"/>
    </source>
</evidence>
<dbReference type="SUPFAM" id="SSF103473">
    <property type="entry name" value="MFS general substrate transporter"/>
    <property type="match status" value="1"/>
</dbReference>
<feature type="transmembrane region" description="Helical" evidence="7">
    <location>
        <begin position="127"/>
        <end position="144"/>
    </location>
</feature>
<dbReference type="PANTHER" id="PTHR23504">
    <property type="entry name" value="MAJOR FACILITATOR SUPERFAMILY DOMAIN-CONTAINING PROTEIN 10"/>
    <property type="match status" value="1"/>
</dbReference>
<organism evidence="9 10">
    <name type="scientific">Amorphotheca resinae ATCC 22711</name>
    <dbReference type="NCBI Taxonomy" id="857342"/>
    <lineage>
        <taxon>Eukaryota</taxon>
        <taxon>Fungi</taxon>
        <taxon>Dikarya</taxon>
        <taxon>Ascomycota</taxon>
        <taxon>Pezizomycotina</taxon>
        <taxon>Leotiomycetes</taxon>
        <taxon>Helotiales</taxon>
        <taxon>Amorphothecaceae</taxon>
        <taxon>Amorphotheca</taxon>
    </lineage>
</organism>
<feature type="transmembrane region" description="Helical" evidence="7">
    <location>
        <begin position="417"/>
        <end position="443"/>
    </location>
</feature>
<keyword evidence="3 7" id="KW-0812">Transmembrane</keyword>
<feature type="transmembrane region" description="Helical" evidence="7">
    <location>
        <begin position="184"/>
        <end position="206"/>
    </location>
</feature>
<sequence>MAVSPPSENNQEPSATDETTPLLEAGPSVQSNQESSLLQDTPPSEAEDDTPLPKVQIFLLCYARLVEPIAFFSIFPFVNKMILETGNLDEADVGFYSGLIESLYSLTQMLTMIAWGRAADRLGRKPVLVLTLFGVAIATTLFGFSKAIWQMMFCRCLAGFFGGMVVTLRAMISENSTPKTQAIAFSYFTFTSNIGIFLGPFIGGVLSNPADQYPRAFGNIQFFKDYPYALPTIVSGLFSASAAILTTLFVKETLTQDRRAKQKESPMTTWELIKFPGVATVIYIYGHTMLLAFCYTAVIPVFWFTQPSLGGYGFSPFQISMFLGAGGISQALWTLIVFPPLQRRVGTGGVLRACAFAWPFFFAACPIGNVLLRQEWKTAFWIVAPTVNVVGCGVSMAFTAVQLALNDIAPSASTLGTLNALALTVIAAQRAVAPALFTSIFAAGVRTQFLGGYLVWLVMICVAIGLTPAVRRLPAKAEGKIKDPAERG</sequence>
<keyword evidence="4 7" id="KW-1133">Transmembrane helix</keyword>
<feature type="compositionally biased region" description="Polar residues" evidence="6">
    <location>
        <begin position="28"/>
        <end position="42"/>
    </location>
</feature>
<dbReference type="PROSITE" id="PS50850">
    <property type="entry name" value="MFS"/>
    <property type="match status" value="1"/>
</dbReference>
<keyword evidence="5 7" id="KW-0472">Membrane</keyword>
<gene>
    <name evidence="9" type="ORF">M430DRAFT_42172</name>
</gene>
<feature type="domain" description="Major facilitator superfamily (MFS) profile" evidence="8">
    <location>
        <begin position="56"/>
        <end position="471"/>
    </location>
</feature>
<proteinExistence type="predicted"/>
<feature type="transmembrane region" description="Helical" evidence="7">
    <location>
        <begin position="350"/>
        <end position="372"/>
    </location>
</feature>
<feature type="transmembrane region" description="Helical" evidence="7">
    <location>
        <begin position="150"/>
        <end position="172"/>
    </location>
</feature>
<dbReference type="InParanoid" id="A0A2T3B1R5"/>
<dbReference type="InterPro" id="IPR036259">
    <property type="entry name" value="MFS_trans_sf"/>
</dbReference>
<accession>A0A2T3B1R5</accession>
<dbReference type="Proteomes" id="UP000241818">
    <property type="component" value="Unassembled WGS sequence"/>
</dbReference>
<reference evidence="9 10" key="1">
    <citation type="journal article" date="2018" name="New Phytol.">
        <title>Comparative genomics and transcriptomics depict ericoid mycorrhizal fungi as versatile saprotrophs and plant mutualists.</title>
        <authorList>
            <person name="Martino E."/>
            <person name="Morin E."/>
            <person name="Grelet G.A."/>
            <person name="Kuo A."/>
            <person name="Kohler A."/>
            <person name="Daghino S."/>
            <person name="Barry K.W."/>
            <person name="Cichocki N."/>
            <person name="Clum A."/>
            <person name="Dockter R.B."/>
            <person name="Hainaut M."/>
            <person name="Kuo R.C."/>
            <person name="LaButti K."/>
            <person name="Lindahl B.D."/>
            <person name="Lindquist E.A."/>
            <person name="Lipzen A."/>
            <person name="Khouja H.R."/>
            <person name="Magnuson J."/>
            <person name="Murat C."/>
            <person name="Ohm R.A."/>
            <person name="Singer S.W."/>
            <person name="Spatafora J.W."/>
            <person name="Wang M."/>
            <person name="Veneault-Fourrey C."/>
            <person name="Henrissat B."/>
            <person name="Grigoriev I.V."/>
            <person name="Martin F.M."/>
            <person name="Perotto S."/>
        </authorList>
    </citation>
    <scope>NUCLEOTIDE SEQUENCE [LARGE SCALE GENOMIC DNA]</scope>
    <source>
        <strain evidence="9 10">ATCC 22711</strain>
    </source>
</reference>
<evidence type="ECO:0000256" key="4">
    <source>
        <dbReference type="ARBA" id="ARBA00022989"/>
    </source>
</evidence>
<evidence type="ECO:0000313" key="10">
    <source>
        <dbReference type="Proteomes" id="UP000241818"/>
    </source>
</evidence>
<dbReference type="RefSeq" id="XP_024720853.1">
    <property type="nucleotide sequence ID" value="XM_024867531.1"/>
</dbReference>
<dbReference type="GeneID" id="36575612"/>
<dbReference type="CDD" id="cd17330">
    <property type="entry name" value="MFS_SLC46_TetA_like"/>
    <property type="match status" value="1"/>
</dbReference>
<evidence type="ECO:0000313" key="9">
    <source>
        <dbReference type="EMBL" id="PSS18501.1"/>
    </source>
</evidence>
<feature type="compositionally biased region" description="Polar residues" evidence="6">
    <location>
        <begin position="1"/>
        <end position="19"/>
    </location>
</feature>
<name>A0A2T3B1R5_AMORE</name>
<keyword evidence="10" id="KW-1185">Reference proteome</keyword>